<dbReference type="CDD" id="cd02440">
    <property type="entry name" value="AdoMet_MTases"/>
    <property type="match status" value="1"/>
</dbReference>
<accession>A0A1B6D8D7</accession>
<proteinExistence type="predicted"/>
<dbReference type="Pfam" id="PF13847">
    <property type="entry name" value="Methyltransf_31"/>
    <property type="match status" value="1"/>
</dbReference>
<dbReference type="PANTHER" id="PTHR43861:SF1">
    <property type="entry name" value="TRANS-ACONITATE 2-METHYLTRANSFERASE"/>
    <property type="match status" value="1"/>
</dbReference>
<sequence>MLINNEIYLQFNTMQKRDSTEILKEYSKFFHWTENEAVLDVGCGPGDVTTELLLPLLSDTSHLIGLDIDPSNIEYAKEKYSDKRLSFITADFGNKNITEILQKRTFTKIYSFYCLHWISDQKQVATNLCSLLQPGGQVLAIIMADTHAFTIYKALSEMEKWKPYMQDVDKFISPYFNIPDTKQMVLDIFSAAGLVVKNYEKRECHFTFPSFECQLDSFRAVNPFFKRIPDDLKAEFLEIVKQLLIRFQNVQSKSIEENLPTTCFYKLIILSLYKP</sequence>
<dbReference type="InterPro" id="IPR025714">
    <property type="entry name" value="Methyltranfer_dom"/>
</dbReference>
<dbReference type="EMBL" id="GEDC01015349">
    <property type="protein sequence ID" value="JAS21949.1"/>
    <property type="molecule type" value="Transcribed_RNA"/>
</dbReference>
<protein>
    <recommendedName>
        <fullName evidence="1">Methyltransferase domain-containing protein</fullName>
    </recommendedName>
</protein>
<evidence type="ECO:0000259" key="1">
    <source>
        <dbReference type="Pfam" id="PF13847"/>
    </source>
</evidence>
<dbReference type="InterPro" id="IPR029063">
    <property type="entry name" value="SAM-dependent_MTases_sf"/>
</dbReference>
<feature type="domain" description="Methyltransferase" evidence="1">
    <location>
        <begin position="34"/>
        <end position="164"/>
    </location>
</feature>
<dbReference type="PANTHER" id="PTHR43861">
    <property type="entry name" value="TRANS-ACONITATE 2-METHYLTRANSFERASE-RELATED"/>
    <property type="match status" value="1"/>
</dbReference>
<organism evidence="2">
    <name type="scientific">Clastoptera arizonana</name>
    <name type="common">Arizona spittle bug</name>
    <dbReference type="NCBI Taxonomy" id="38151"/>
    <lineage>
        <taxon>Eukaryota</taxon>
        <taxon>Metazoa</taxon>
        <taxon>Ecdysozoa</taxon>
        <taxon>Arthropoda</taxon>
        <taxon>Hexapoda</taxon>
        <taxon>Insecta</taxon>
        <taxon>Pterygota</taxon>
        <taxon>Neoptera</taxon>
        <taxon>Paraneoptera</taxon>
        <taxon>Hemiptera</taxon>
        <taxon>Auchenorrhyncha</taxon>
        <taxon>Cercopoidea</taxon>
        <taxon>Clastopteridae</taxon>
        <taxon>Clastoptera</taxon>
    </lineage>
</organism>
<dbReference type="AlphaFoldDB" id="A0A1B6D8D7"/>
<reference evidence="2" key="1">
    <citation type="submission" date="2015-12" db="EMBL/GenBank/DDBJ databases">
        <title>De novo transcriptome assembly of four potential Pierce s Disease insect vectors from Arizona vineyards.</title>
        <authorList>
            <person name="Tassone E.E."/>
        </authorList>
    </citation>
    <scope>NUCLEOTIDE SEQUENCE</scope>
</reference>
<name>A0A1B6D8D7_9HEMI</name>
<gene>
    <name evidence="2" type="ORF">g.18497</name>
</gene>
<evidence type="ECO:0000313" key="2">
    <source>
        <dbReference type="EMBL" id="JAS21949.1"/>
    </source>
</evidence>
<dbReference type="SUPFAM" id="SSF53335">
    <property type="entry name" value="S-adenosyl-L-methionine-dependent methyltransferases"/>
    <property type="match status" value="1"/>
</dbReference>
<dbReference type="Gene3D" id="3.40.50.150">
    <property type="entry name" value="Vaccinia Virus protein VP39"/>
    <property type="match status" value="1"/>
</dbReference>